<dbReference type="InterPro" id="IPR025157">
    <property type="entry name" value="Hemagglutinin_rpt"/>
</dbReference>
<dbReference type="Pfam" id="PF13332">
    <property type="entry name" value="Fil_haemagg_2"/>
    <property type="match status" value="3"/>
</dbReference>
<dbReference type="RefSeq" id="WP_060797958.1">
    <property type="nucleotide sequence ID" value="NZ_KQ956633.1"/>
</dbReference>
<comment type="caution">
    <text evidence="3">The sequence shown here is derived from an EMBL/GenBank/DDBJ whole genome shotgun (WGS) entry which is preliminary data.</text>
</comment>
<dbReference type="PATRIC" id="fig|851.8.peg.371"/>
<reference evidence="4" key="1">
    <citation type="submission" date="2016-01" db="EMBL/GenBank/DDBJ databases">
        <authorList>
            <person name="Mitreva M."/>
            <person name="Pepin K.H."/>
            <person name="Mihindukulasuriya K.A."/>
            <person name="Fulton R."/>
            <person name="Fronick C."/>
            <person name="O'Laughlin M."/>
            <person name="Miner T."/>
            <person name="Herter B."/>
            <person name="Rosa B.A."/>
            <person name="Cordes M."/>
            <person name="Tomlinson C."/>
            <person name="Wollam A."/>
            <person name="Palsikar V.B."/>
            <person name="Mardis E.R."/>
            <person name="Wilson R.K."/>
        </authorList>
    </citation>
    <scope>NUCLEOTIDE SEQUENCE [LARGE SCALE GENOMIC DNA]</scope>
    <source>
        <strain evidence="4">MJR7757B</strain>
    </source>
</reference>
<dbReference type="SUPFAM" id="SSF51126">
    <property type="entry name" value="Pectin lyase-like"/>
    <property type="match status" value="1"/>
</dbReference>
<accession>A0A133P8W8</accession>
<dbReference type="InterPro" id="IPR011050">
    <property type="entry name" value="Pectin_lyase_fold/virulence"/>
</dbReference>
<gene>
    <name evidence="3" type="ORF">HMPREF3221_00370</name>
</gene>
<feature type="domain" description="Filamentous haemagglutinin FhaB/tRNA nuclease CdiA-like TPS" evidence="2">
    <location>
        <begin position="64"/>
        <end position="184"/>
    </location>
</feature>
<dbReference type="Gene3D" id="2.160.20.10">
    <property type="entry name" value="Single-stranded right-handed beta-helix, Pectin lyase-like"/>
    <property type="match status" value="1"/>
</dbReference>
<evidence type="ECO:0000313" key="4">
    <source>
        <dbReference type="Proteomes" id="UP000070401"/>
    </source>
</evidence>
<sequence length="1420" mass="153405">MKNYFRFVEKAIKHHLKKKVGVTLALVVSFLIAGVFSSTIEARDLRTRNKITPSSPGTKMSSSQNGTDVINIVNPNSDGISHNKYEDFNVGDQNNVIFNNSKKDGTSVTGGEVKANPNLTNSADVILNEVNGNSASELNGGLEVFGRRADLVIANENGININGAKFINTSAVTLSTGKVSVNNKKISFNTATNNSKVAIEEKGLSTDSNYLDILSRRAEINGAINSESNKNTNINIIAGANTITATNGNLELNTEKTTDNITNVNAVSASKFGSMYGNNVLILTTNKGEGIKYDGTINAKDKVKFSSEGEVVNSDINAKNIKISSKEKIINTGKMKADNNISLNAPMVKNLSKLEGKVSVKSKEADKNLQNRNRGIVYYDYYVNLKNMSEIENGLNLVKSSIEAGNNIEINNEIENGSFENLSGDLKAGNDIKIKGNFKSKHLSEDIKLEDILKKIKVNLRWEHRSLVDNAYFNGNSSLTDGNLLDALKLMTQDKNKEYYAALKQIDDPQLNKILSGLLGADWRTREKIKDEKDWNKDAIVSFTKGTYSIEAGNNIKVSGKAIELGNSNAVTKGETFEVANTKTESLQSTISDVENANIKAKNIYMEADNITDSNTNIIAKDNAILNSKKNIDIKGANISADKILLEAEDDINLTSELGFKSSGEHAIIKNANVNAKSAIEMKSKNVNIYGANVETEKGLVKIDTKKLNVKDLSTINVNYKAELKEGEGRILKDHQYIKDLQAKVVSNPSKIVANKVFVTAKNGANIIGSLVSGKDADSIVQISSDGDVNIKNSNNIDYSNFSSDSRGKNEKGVYKLVKIDKNSKENLKVVGSNLKSEGNINIKSKNLTVTASKIKANKGVNLEAEEDIKLLAALNSQKENLSKMEWGSGAINSHTESLDKKDVESTTIESGEKVNIHAKKDLHKQSVIVKGGTVNMNADGNNYSDALASTETKKETNVNVGLGAKGKVSFAGMGASGEVSSLDNTAKGKVSGIKGLLEKDNEFKDAEAKGEVYAKMDIESKLKEKTTYVNNKIIAENGDVNIGSKNLTDIGNTDISSKKDINITGKKVVTNTKENTTKEVNHKVDLTLKGDINFSNENVNKLNQIVNDGIQSGKEMIENKNVPGAIEKASKTLKDITETIPNFTKKDILGIKSNQGLDFTYTNKTSTVSETTASSMNAGGKVNIKATEDDITLKNTNIKAQEFNAETPKNVNLLAGEKTVHNEENSVNIGLGVNENVGVNITDGATAKVGVNIKGNYNGGTDLKKESLNSTVVAEKTEYKANAVNEDNKTTSYYNDKRGAGINTELKIGVSSNHVIAADGTVGGNVNYSFAAGKSSTDAKTKKVESTDVKAGAKFNGSISTDGKNPNFSAGTDKIEYKKDGKTIVNIKPMDNLITKDKIDKIADKVKNFKNPSNNVTKN</sequence>
<evidence type="ECO:0000259" key="2">
    <source>
        <dbReference type="SMART" id="SM00912"/>
    </source>
</evidence>
<dbReference type="SMART" id="SM00912">
    <property type="entry name" value="Haemagg_act"/>
    <property type="match status" value="1"/>
</dbReference>
<protein>
    <submittedName>
        <fullName evidence="3">Filamentous hemagglutinin family domain protein</fullName>
    </submittedName>
</protein>
<feature type="compositionally biased region" description="Polar residues" evidence="1">
    <location>
        <begin position="50"/>
        <end position="67"/>
    </location>
</feature>
<name>A0A133P8W8_FUSNU</name>
<dbReference type="EMBL" id="LRPY01000035">
    <property type="protein sequence ID" value="KXA24973.1"/>
    <property type="molecule type" value="Genomic_DNA"/>
</dbReference>
<dbReference type="GO" id="GO:0003824">
    <property type="term" value="F:catalytic activity"/>
    <property type="evidence" value="ECO:0007669"/>
    <property type="project" value="UniProtKB-ARBA"/>
</dbReference>
<keyword evidence="4" id="KW-1185">Reference proteome</keyword>
<dbReference type="Proteomes" id="UP000070401">
    <property type="component" value="Unassembled WGS sequence"/>
</dbReference>
<dbReference type="Pfam" id="PF05860">
    <property type="entry name" value="TPS"/>
    <property type="match status" value="1"/>
</dbReference>
<dbReference type="InterPro" id="IPR008638">
    <property type="entry name" value="FhaB/CdiA-like_TPS"/>
</dbReference>
<evidence type="ECO:0000313" key="3">
    <source>
        <dbReference type="EMBL" id="KXA24973.1"/>
    </source>
</evidence>
<dbReference type="InterPro" id="IPR012334">
    <property type="entry name" value="Pectin_lyas_fold"/>
</dbReference>
<dbReference type="NCBIfam" id="TIGR01901">
    <property type="entry name" value="adhes_NPXG"/>
    <property type="match status" value="1"/>
</dbReference>
<feature type="region of interest" description="Disordered" evidence="1">
    <location>
        <begin position="48"/>
        <end position="67"/>
    </location>
</feature>
<proteinExistence type="predicted"/>
<evidence type="ECO:0000256" key="1">
    <source>
        <dbReference type="SAM" id="MobiDB-lite"/>
    </source>
</evidence>
<organism evidence="3 4">
    <name type="scientific">Fusobacterium nucleatum</name>
    <dbReference type="NCBI Taxonomy" id="851"/>
    <lineage>
        <taxon>Bacteria</taxon>
        <taxon>Fusobacteriati</taxon>
        <taxon>Fusobacteriota</taxon>
        <taxon>Fusobacteriia</taxon>
        <taxon>Fusobacteriales</taxon>
        <taxon>Fusobacteriaceae</taxon>
        <taxon>Fusobacterium</taxon>
    </lineage>
</organism>